<organism evidence="5 6">
    <name type="scientific">Cupriavidus numazuensis</name>
    <dbReference type="NCBI Taxonomy" id="221992"/>
    <lineage>
        <taxon>Bacteria</taxon>
        <taxon>Pseudomonadati</taxon>
        <taxon>Pseudomonadota</taxon>
        <taxon>Betaproteobacteria</taxon>
        <taxon>Burkholderiales</taxon>
        <taxon>Burkholderiaceae</taxon>
        <taxon>Cupriavidus</taxon>
    </lineage>
</organism>
<dbReference type="PROSITE" id="PS00061">
    <property type="entry name" value="ADH_SHORT"/>
    <property type="match status" value="1"/>
</dbReference>
<name>A0ABM8TK34_9BURK</name>
<dbReference type="Pfam" id="PF00106">
    <property type="entry name" value="adh_short"/>
    <property type="match status" value="1"/>
</dbReference>
<comment type="similarity">
    <text evidence="1 3">Belongs to the short-chain dehydrogenases/reductases (SDR) family.</text>
</comment>
<dbReference type="SMART" id="SM00822">
    <property type="entry name" value="PKS_KR"/>
    <property type="match status" value="1"/>
</dbReference>
<sequence>MTRHEMLKGKIALVTGASRGIGRAIAQRFAAEGAMVIVAGRQAGESDDDPGTLRETVALIRRLGGSAMALQVDLDDPAQCVALVPRAVQAAGGFDILVNNAGSAEYSSIESMPLEVFDRTVAHYLRVPFMLSKAAIPVMRERGAGWILNLGSVTALAPVRPFHEFERCGGATAYAAAKAAINRFTEGLAAELQADNIAVNSVAPSTAIRTPGSERFIPDGYPVEPVEYLVETALALCSTPARQRTGCIAHSLHFPLAAGLDVFGLDGAGKLPPPVVPAWAHPGLLRSDLQEG</sequence>
<evidence type="ECO:0000313" key="6">
    <source>
        <dbReference type="Proteomes" id="UP000672657"/>
    </source>
</evidence>
<evidence type="ECO:0000256" key="1">
    <source>
        <dbReference type="ARBA" id="ARBA00006484"/>
    </source>
</evidence>
<keyword evidence="6" id="KW-1185">Reference proteome</keyword>
<dbReference type="Proteomes" id="UP000672657">
    <property type="component" value="Unassembled WGS sequence"/>
</dbReference>
<keyword evidence="2" id="KW-0560">Oxidoreductase</keyword>
<dbReference type="InterPro" id="IPR002347">
    <property type="entry name" value="SDR_fam"/>
</dbReference>
<evidence type="ECO:0000313" key="5">
    <source>
        <dbReference type="EMBL" id="CAG2150921.1"/>
    </source>
</evidence>
<evidence type="ECO:0000256" key="3">
    <source>
        <dbReference type="RuleBase" id="RU000363"/>
    </source>
</evidence>
<dbReference type="InterPro" id="IPR036291">
    <property type="entry name" value="NAD(P)-bd_dom_sf"/>
</dbReference>
<dbReference type="EMBL" id="CAJPVI010000023">
    <property type="protein sequence ID" value="CAG2150921.1"/>
    <property type="molecule type" value="Genomic_DNA"/>
</dbReference>
<comment type="caution">
    <text evidence="5">The sequence shown here is derived from an EMBL/GenBank/DDBJ whole genome shotgun (WGS) entry which is preliminary data.</text>
</comment>
<accession>A0ABM8TK34</accession>
<protein>
    <recommendedName>
        <fullName evidence="4">Ketoreductase domain-containing protein</fullName>
    </recommendedName>
</protein>
<dbReference type="RefSeq" id="WP_211954853.1">
    <property type="nucleotide sequence ID" value="NZ_CAJPVI010000023.1"/>
</dbReference>
<dbReference type="PRINTS" id="PR00081">
    <property type="entry name" value="GDHRDH"/>
</dbReference>
<dbReference type="SUPFAM" id="SSF51735">
    <property type="entry name" value="NAD(P)-binding Rossmann-fold domains"/>
    <property type="match status" value="1"/>
</dbReference>
<evidence type="ECO:0000259" key="4">
    <source>
        <dbReference type="SMART" id="SM00822"/>
    </source>
</evidence>
<dbReference type="Gene3D" id="3.40.50.720">
    <property type="entry name" value="NAD(P)-binding Rossmann-like Domain"/>
    <property type="match status" value="1"/>
</dbReference>
<dbReference type="PANTHER" id="PTHR43669:SF3">
    <property type="entry name" value="ALCOHOL DEHYDROGENASE, PUTATIVE (AFU_ORTHOLOGUE AFUA_3G03445)-RELATED"/>
    <property type="match status" value="1"/>
</dbReference>
<gene>
    <name evidence="5" type="ORF">LMG26411_03844</name>
</gene>
<dbReference type="InterPro" id="IPR020904">
    <property type="entry name" value="Sc_DH/Rdtase_CS"/>
</dbReference>
<reference evidence="5 6" key="1">
    <citation type="submission" date="2021-03" db="EMBL/GenBank/DDBJ databases">
        <authorList>
            <person name="Peeters C."/>
        </authorList>
    </citation>
    <scope>NUCLEOTIDE SEQUENCE [LARGE SCALE GENOMIC DNA]</scope>
    <source>
        <strain evidence="5 6">LMG 26411</strain>
    </source>
</reference>
<dbReference type="PRINTS" id="PR00080">
    <property type="entry name" value="SDRFAMILY"/>
</dbReference>
<dbReference type="InterPro" id="IPR057326">
    <property type="entry name" value="KR_dom"/>
</dbReference>
<dbReference type="PANTHER" id="PTHR43669">
    <property type="entry name" value="5-KETO-D-GLUCONATE 5-REDUCTASE"/>
    <property type="match status" value="1"/>
</dbReference>
<evidence type="ECO:0000256" key="2">
    <source>
        <dbReference type="ARBA" id="ARBA00023002"/>
    </source>
</evidence>
<feature type="domain" description="Ketoreductase" evidence="4">
    <location>
        <begin position="10"/>
        <end position="205"/>
    </location>
</feature>
<proteinExistence type="inferred from homology"/>